<organism evidence="2 3">
    <name type="scientific">Mycobacterium shimoidei</name>
    <dbReference type="NCBI Taxonomy" id="29313"/>
    <lineage>
        <taxon>Bacteria</taxon>
        <taxon>Bacillati</taxon>
        <taxon>Actinomycetota</taxon>
        <taxon>Actinomycetes</taxon>
        <taxon>Mycobacteriales</taxon>
        <taxon>Mycobacteriaceae</taxon>
        <taxon>Mycobacterium</taxon>
    </lineage>
</organism>
<feature type="compositionally biased region" description="Low complexity" evidence="1">
    <location>
        <begin position="119"/>
        <end position="130"/>
    </location>
</feature>
<proteinExistence type="predicted"/>
<feature type="compositionally biased region" description="Basic and acidic residues" evidence="1">
    <location>
        <begin position="55"/>
        <end position="75"/>
    </location>
</feature>
<evidence type="ECO:0000313" key="3">
    <source>
        <dbReference type="Proteomes" id="UP000252015"/>
    </source>
</evidence>
<keyword evidence="3" id="KW-1185">Reference proteome</keyword>
<evidence type="ECO:0000313" key="2">
    <source>
        <dbReference type="EMBL" id="SRX93030.1"/>
    </source>
</evidence>
<dbReference type="Proteomes" id="UP000252015">
    <property type="component" value="Unassembled WGS sequence"/>
</dbReference>
<dbReference type="AlphaFoldDB" id="A0A375YWF1"/>
<sequence length="173" mass="19904">MADNITKDRTRRTERQEQERRNPRDRGDFSRSYRNCPGDADTDKKTGDQRTGAGDNKRPWKETDKSGNIHTKSSETRTTNDGSKHTTTTRTSDSWTDKKSGIERQRDTETTVTKDKSDCSTTTSNTTTDRTTQKDGKTTWKVTTQTETRDRNNNKTHEEKQTKTYSADNKWGI</sequence>
<dbReference type="EMBL" id="UEGW01000001">
    <property type="protein sequence ID" value="SRX93030.1"/>
    <property type="molecule type" value="Genomic_DNA"/>
</dbReference>
<feature type="compositionally biased region" description="Low complexity" evidence="1">
    <location>
        <begin position="85"/>
        <end position="94"/>
    </location>
</feature>
<dbReference type="STRING" id="29313.BHQ16_17475"/>
<accession>A0A375YWF1</accession>
<name>A0A375YWF1_MYCSH</name>
<gene>
    <name evidence="2" type="ORF">MSP7336_01260</name>
</gene>
<feature type="region of interest" description="Disordered" evidence="1">
    <location>
        <begin position="1"/>
        <end position="173"/>
    </location>
</feature>
<feature type="compositionally biased region" description="Basic and acidic residues" evidence="1">
    <location>
        <begin position="1"/>
        <end position="31"/>
    </location>
</feature>
<feature type="compositionally biased region" description="Basic and acidic residues" evidence="1">
    <location>
        <begin position="147"/>
        <end position="162"/>
    </location>
</feature>
<reference evidence="2 3" key="1">
    <citation type="submission" date="2018-05" db="EMBL/GenBank/DDBJ databases">
        <authorList>
            <consortium name="IHU Genomes"/>
        </authorList>
    </citation>
    <scope>NUCLEOTIDE SEQUENCE [LARGE SCALE GENOMIC DNA]</scope>
    <source>
        <strain evidence="2 3">P7336</strain>
    </source>
</reference>
<dbReference type="RefSeq" id="WP_113963307.1">
    <property type="nucleotide sequence ID" value="NZ_UEGW01000001.1"/>
</dbReference>
<protein>
    <submittedName>
        <fullName evidence="2">Uncharacterized protein</fullName>
    </submittedName>
</protein>
<evidence type="ECO:0000256" key="1">
    <source>
        <dbReference type="SAM" id="MobiDB-lite"/>
    </source>
</evidence>
<feature type="compositionally biased region" description="Basic and acidic residues" evidence="1">
    <location>
        <begin position="95"/>
        <end position="118"/>
    </location>
</feature>